<gene>
    <name evidence="3" type="ORF">K431DRAFT_285509</name>
</gene>
<accession>A0A9P4Q9E4</accession>
<evidence type="ECO:0000313" key="3">
    <source>
        <dbReference type="EMBL" id="KAF2720816.1"/>
    </source>
</evidence>
<feature type="compositionally biased region" description="Polar residues" evidence="1">
    <location>
        <begin position="206"/>
        <end position="217"/>
    </location>
</feature>
<feature type="region of interest" description="Disordered" evidence="1">
    <location>
        <begin position="275"/>
        <end position="375"/>
    </location>
</feature>
<evidence type="ECO:0000259" key="2">
    <source>
        <dbReference type="Pfam" id="PF10382"/>
    </source>
</evidence>
<feature type="compositionally biased region" description="Polar residues" evidence="1">
    <location>
        <begin position="276"/>
        <end position="306"/>
    </location>
</feature>
<dbReference type="InterPro" id="IPR052800">
    <property type="entry name" value="DNA_Repair_Helicase_ZGRF1"/>
</dbReference>
<comment type="caution">
    <text evidence="3">The sequence shown here is derived from an EMBL/GenBank/DDBJ whole genome shotgun (WGS) entry which is preliminary data.</text>
</comment>
<dbReference type="EMBL" id="MU003796">
    <property type="protein sequence ID" value="KAF2720816.1"/>
    <property type="molecule type" value="Genomic_DNA"/>
</dbReference>
<name>A0A9P4Q9E4_9PEZI</name>
<dbReference type="GO" id="GO:0005634">
    <property type="term" value="C:nucleus"/>
    <property type="evidence" value="ECO:0007669"/>
    <property type="project" value="TreeGrafter"/>
</dbReference>
<dbReference type="PANTHER" id="PTHR28535">
    <property type="entry name" value="ZINC FINGER GRF-TYPE CONTAINING 1"/>
    <property type="match status" value="1"/>
</dbReference>
<dbReference type="GO" id="GO:0035861">
    <property type="term" value="C:site of double-strand break"/>
    <property type="evidence" value="ECO:0007669"/>
    <property type="project" value="TreeGrafter"/>
</dbReference>
<dbReference type="Proteomes" id="UP000799441">
    <property type="component" value="Unassembled WGS sequence"/>
</dbReference>
<feature type="compositionally biased region" description="Polar residues" evidence="1">
    <location>
        <begin position="365"/>
        <end position="375"/>
    </location>
</feature>
<dbReference type="Pfam" id="PF10382">
    <property type="entry name" value="ZGRF1-like_N"/>
    <property type="match status" value="1"/>
</dbReference>
<feature type="region of interest" description="Disordered" evidence="1">
    <location>
        <begin position="581"/>
        <end position="652"/>
    </location>
</feature>
<feature type="compositionally biased region" description="Polar residues" evidence="1">
    <location>
        <begin position="608"/>
        <end position="620"/>
    </location>
</feature>
<feature type="compositionally biased region" description="Polar residues" evidence="1">
    <location>
        <begin position="338"/>
        <end position="358"/>
    </location>
</feature>
<dbReference type="OrthoDB" id="6513042at2759"/>
<dbReference type="GO" id="GO:0006302">
    <property type="term" value="P:double-strand break repair"/>
    <property type="evidence" value="ECO:0007669"/>
    <property type="project" value="TreeGrafter"/>
</dbReference>
<evidence type="ECO:0000313" key="4">
    <source>
        <dbReference type="Proteomes" id="UP000799441"/>
    </source>
</evidence>
<dbReference type="AlphaFoldDB" id="A0A9P4Q9E4"/>
<proteinExistence type="predicted"/>
<feature type="domain" description="5'-3' DNA helicase ZGRF1-like N-terminal" evidence="2">
    <location>
        <begin position="27"/>
        <end position="107"/>
    </location>
</feature>
<dbReference type="InterPro" id="IPR018838">
    <property type="entry name" value="ZGRF1-like_N"/>
</dbReference>
<dbReference type="PANTHER" id="PTHR28535:SF1">
    <property type="entry name" value="PROTEIN ZGRF1"/>
    <property type="match status" value="1"/>
</dbReference>
<feature type="compositionally biased region" description="Basic and acidic residues" evidence="1">
    <location>
        <begin position="182"/>
        <end position="197"/>
    </location>
</feature>
<keyword evidence="4" id="KW-1185">Reference proteome</keyword>
<protein>
    <recommendedName>
        <fullName evidence="2">5'-3' DNA helicase ZGRF1-like N-terminal domain-containing protein</fullName>
    </recommendedName>
</protein>
<organism evidence="3 4">
    <name type="scientific">Polychaeton citri CBS 116435</name>
    <dbReference type="NCBI Taxonomy" id="1314669"/>
    <lineage>
        <taxon>Eukaryota</taxon>
        <taxon>Fungi</taxon>
        <taxon>Dikarya</taxon>
        <taxon>Ascomycota</taxon>
        <taxon>Pezizomycotina</taxon>
        <taxon>Dothideomycetes</taxon>
        <taxon>Dothideomycetidae</taxon>
        <taxon>Capnodiales</taxon>
        <taxon>Capnodiaceae</taxon>
        <taxon>Polychaeton</taxon>
    </lineage>
</organism>
<sequence>MISTPNHSTNRTTPSLAVPQTQNTAPVLEFNCLYTHDIRRKQKRWQDGFLRYHTFNKRVMVYDVPRNFIGDKHWTGGMLQEGDEMTLDKDGVLVQVADGLGSTETDLTELRNSRKKAKISASSSPPMAIAPVRVPLSLAARPTPNKNVNHNTPMKHKSLNVLLGAQRGTSGKASLPEISPFEQRRLNLEGEPWEQRRSPKRRRISPDQQDCSKSKQNAPGYARDVTRFSQSSPSDMFIHGGSANTTKQDRALIDLTEGDAPQIRNAVVSLKDHTYATPTSPTRLSGKSHNTAGMPSSPPVCQTQQLPYKYAQQERQIQKPAPSHKVTGRSGHGIQQIFAPSNNAANSSPIDTPSNSSFGLAKHPTPQSTSPQRQNKTLRLAAKVPRKNILLCIDQLSRNRATQGSIKAADTMLGTTGDVIPPQDGLITEEERLRRLFRRIDAKSTGKQVSIKPPKSAVKREEILDAASAATPTIVSKASLLNDRETSRTDRKPCRQEQCSKTDFIAEQPPVQQVLGSQMAASDIQAINPKKDLPERDLVAENCAPLARVGRIAGVPIRLDPPSHKQPPPRAIAIALNPQHESDMNKSPAIPRPPKPSIPQDREVASESPLSNANITGTSKARSRRLPSKYISSPEQEVPNPTPEPLKSGGPWSREAFDLLDWRPPSWDEQAWCVKDVAV</sequence>
<reference evidence="3" key="1">
    <citation type="journal article" date="2020" name="Stud. Mycol.">
        <title>101 Dothideomycetes genomes: a test case for predicting lifestyles and emergence of pathogens.</title>
        <authorList>
            <person name="Haridas S."/>
            <person name="Albert R."/>
            <person name="Binder M."/>
            <person name="Bloem J."/>
            <person name="Labutti K."/>
            <person name="Salamov A."/>
            <person name="Andreopoulos B."/>
            <person name="Baker S."/>
            <person name="Barry K."/>
            <person name="Bills G."/>
            <person name="Bluhm B."/>
            <person name="Cannon C."/>
            <person name="Castanera R."/>
            <person name="Culley D."/>
            <person name="Daum C."/>
            <person name="Ezra D."/>
            <person name="Gonzalez J."/>
            <person name="Henrissat B."/>
            <person name="Kuo A."/>
            <person name="Liang C."/>
            <person name="Lipzen A."/>
            <person name="Lutzoni F."/>
            <person name="Magnuson J."/>
            <person name="Mondo S."/>
            <person name="Nolan M."/>
            <person name="Ohm R."/>
            <person name="Pangilinan J."/>
            <person name="Park H.-J."/>
            <person name="Ramirez L."/>
            <person name="Alfaro M."/>
            <person name="Sun H."/>
            <person name="Tritt A."/>
            <person name="Yoshinaga Y."/>
            <person name="Zwiers L.-H."/>
            <person name="Turgeon B."/>
            <person name="Goodwin S."/>
            <person name="Spatafora J."/>
            <person name="Crous P."/>
            <person name="Grigoriev I."/>
        </authorList>
    </citation>
    <scope>NUCLEOTIDE SEQUENCE</scope>
    <source>
        <strain evidence="3">CBS 116435</strain>
    </source>
</reference>
<feature type="region of interest" description="Disordered" evidence="1">
    <location>
        <begin position="168"/>
        <end position="234"/>
    </location>
</feature>
<evidence type="ECO:0000256" key="1">
    <source>
        <dbReference type="SAM" id="MobiDB-lite"/>
    </source>
</evidence>